<keyword evidence="3" id="KW-0479">Metal-binding</keyword>
<keyword evidence="8" id="KW-1185">Reference proteome</keyword>
<dbReference type="Proteomes" id="UP001595833">
    <property type="component" value="Unassembled WGS sequence"/>
</dbReference>
<name>A0ABV9Y2I8_9PSEU</name>
<dbReference type="InterPro" id="IPR023404">
    <property type="entry name" value="rSAM_horseshoe"/>
</dbReference>
<dbReference type="InterPro" id="IPR051198">
    <property type="entry name" value="BchE-like"/>
</dbReference>
<organism evidence="7 8">
    <name type="scientific">Saccharothrix xinjiangensis</name>
    <dbReference type="NCBI Taxonomy" id="204798"/>
    <lineage>
        <taxon>Bacteria</taxon>
        <taxon>Bacillati</taxon>
        <taxon>Actinomycetota</taxon>
        <taxon>Actinomycetes</taxon>
        <taxon>Pseudonocardiales</taxon>
        <taxon>Pseudonocardiaceae</taxon>
        <taxon>Saccharothrix</taxon>
    </lineage>
</organism>
<dbReference type="SUPFAM" id="SSF102114">
    <property type="entry name" value="Radical SAM enzymes"/>
    <property type="match status" value="1"/>
</dbReference>
<dbReference type="InterPro" id="IPR006158">
    <property type="entry name" value="Cobalamin-bd"/>
</dbReference>
<proteinExistence type="predicted"/>
<dbReference type="PROSITE" id="PS51332">
    <property type="entry name" value="B12_BINDING"/>
    <property type="match status" value="1"/>
</dbReference>
<keyword evidence="2" id="KW-0949">S-adenosyl-L-methionine</keyword>
<dbReference type="Gene3D" id="3.40.50.280">
    <property type="entry name" value="Cobalamin-binding domain"/>
    <property type="match status" value="1"/>
</dbReference>
<keyword evidence="5" id="KW-0411">Iron-sulfur</keyword>
<dbReference type="NCBIfam" id="TIGR03975">
    <property type="entry name" value="rSAM_ocin_1"/>
    <property type="match status" value="1"/>
</dbReference>
<evidence type="ECO:0000259" key="6">
    <source>
        <dbReference type="PROSITE" id="PS51332"/>
    </source>
</evidence>
<dbReference type="SFLD" id="SFLDF00324">
    <property type="entry name" value="bacteriocin_maturation"/>
    <property type="match status" value="1"/>
</dbReference>
<comment type="caution">
    <text evidence="7">The sequence shown here is derived from an EMBL/GenBank/DDBJ whole genome shotgun (WGS) entry which is preliminary data.</text>
</comment>
<dbReference type="EMBL" id="JBHSJB010000022">
    <property type="protein sequence ID" value="MFC5056554.1"/>
    <property type="molecule type" value="Genomic_DNA"/>
</dbReference>
<keyword evidence="4" id="KW-0408">Iron</keyword>
<reference evidence="8" key="1">
    <citation type="journal article" date="2019" name="Int. J. Syst. Evol. Microbiol.">
        <title>The Global Catalogue of Microorganisms (GCM) 10K type strain sequencing project: providing services to taxonomists for standard genome sequencing and annotation.</title>
        <authorList>
            <consortium name="The Broad Institute Genomics Platform"/>
            <consortium name="The Broad Institute Genome Sequencing Center for Infectious Disease"/>
            <person name="Wu L."/>
            <person name="Ma J."/>
        </authorList>
    </citation>
    <scope>NUCLEOTIDE SEQUENCE [LARGE SCALE GENOMIC DNA]</scope>
    <source>
        <strain evidence="8">KCTC 12848</strain>
    </source>
</reference>
<sequence length="613" mass="67703">MPRSTCLAAMPWQAIESPSLPLGLLRACCAAEGLPVPRAYHGGLRLTEFLMAATDGGLGAADYTDVAENGLFHGLGDWVFTGVLHDDPDFGVTALDDYLAKHAVDVERARRMRPYAAEFIELAVAEILDGAPDTVGFSTTFMQNVPSLAAARRIKQLAPEVAIVFGGGNCDGDMGTALHRNYRFVDYVVRGEGEAAFPALLRALEGEASFADVPGLCWWDGDTQRVNDTQRHPVPPGRIPVPDFDDWFAHLDASPVRSHVEPKLVVETARGCWWGEAHHCTFCGLNGTLMEFRSKSPDRVLDELAHLVSRHQVLDVITVDNIIDNNYFRTVLPRIAELGWDLRVHYELKSNLKPAEIEVLRRAGVAHVQPGIESLVSPVLKMMDKGVSGLRNVRTLRDCESNGLTVSWNWLYGFPGETAAEYADVVRQLPALCHLQPPSAAGRILLERFSPYYDNPALGFPERSSADLYSHVYRLPEAEKADLVYLFDTPDRGLSEAEAAELVALVHAWHDLYSDSYLQRLDEDGAIVLQDRRVGWPREDVVIEDPDLVAAYRELEQGRTFAALVRRLGDAGRRPDPDALEEWLDALHRRGLLFAEAGGYLALATTAVPVKVG</sequence>
<dbReference type="InterPro" id="IPR006638">
    <property type="entry name" value="Elp3/MiaA/NifB-like_rSAM"/>
</dbReference>
<evidence type="ECO:0000256" key="4">
    <source>
        <dbReference type="ARBA" id="ARBA00023004"/>
    </source>
</evidence>
<evidence type="ECO:0000256" key="1">
    <source>
        <dbReference type="ARBA" id="ARBA00001966"/>
    </source>
</evidence>
<evidence type="ECO:0000256" key="3">
    <source>
        <dbReference type="ARBA" id="ARBA00022723"/>
    </source>
</evidence>
<dbReference type="Pfam" id="PF04055">
    <property type="entry name" value="Radical_SAM"/>
    <property type="match status" value="1"/>
</dbReference>
<dbReference type="SMART" id="SM00729">
    <property type="entry name" value="Elp3"/>
    <property type="match status" value="1"/>
</dbReference>
<dbReference type="PANTHER" id="PTHR43409">
    <property type="entry name" value="ANAEROBIC MAGNESIUM-PROTOPORPHYRIN IX MONOMETHYL ESTER CYCLASE-RELATED"/>
    <property type="match status" value="1"/>
</dbReference>
<evidence type="ECO:0000313" key="8">
    <source>
        <dbReference type="Proteomes" id="UP001595833"/>
    </source>
</evidence>
<gene>
    <name evidence="7" type="ORF">ACFPFM_22740</name>
</gene>
<dbReference type="RefSeq" id="WP_344042148.1">
    <property type="nucleotide sequence ID" value="NZ_BAAAKE010000032.1"/>
</dbReference>
<dbReference type="InterPro" id="IPR058240">
    <property type="entry name" value="rSAM_sf"/>
</dbReference>
<comment type="cofactor">
    <cofactor evidence="1">
        <name>[4Fe-4S] cluster</name>
        <dbReference type="ChEBI" id="CHEBI:49883"/>
    </cofactor>
</comment>
<dbReference type="SFLD" id="SFLDS00029">
    <property type="entry name" value="Radical_SAM"/>
    <property type="match status" value="1"/>
</dbReference>
<evidence type="ECO:0000313" key="7">
    <source>
        <dbReference type="EMBL" id="MFC5056554.1"/>
    </source>
</evidence>
<dbReference type="SFLD" id="SFLDG01082">
    <property type="entry name" value="B12-binding_domain_containing"/>
    <property type="match status" value="1"/>
</dbReference>
<dbReference type="InterPro" id="IPR007197">
    <property type="entry name" value="rSAM"/>
</dbReference>
<dbReference type="CDD" id="cd02068">
    <property type="entry name" value="radical_SAM_B12_BD"/>
    <property type="match status" value="1"/>
</dbReference>
<evidence type="ECO:0000256" key="2">
    <source>
        <dbReference type="ARBA" id="ARBA00022691"/>
    </source>
</evidence>
<dbReference type="PANTHER" id="PTHR43409:SF7">
    <property type="entry name" value="BLL1977 PROTEIN"/>
    <property type="match status" value="1"/>
</dbReference>
<dbReference type="Gene3D" id="3.80.30.20">
    <property type="entry name" value="tm_1862 like domain"/>
    <property type="match status" value="1"/>
</dbReference>
<dbReference type="Pfam" id="PF02310">
    <property type="entry name" value="B12-binding"/>
    <property type="match status" value="1"/>
</dbReference>
<dbReference type="InterPro" id="IPR023984">
    <property type="entry name" value="rSAM_ocin_1"/>
</dbReference>
<accession>A0ABV9Y2I8</accession>
<evidence type="ECO:0000256" key="5">
    <source>
        <dbReference type="ARBA" id="ARBA00023014"/>
    </source>
</evidence>
<feature type="domain" description="B12-binding" evidence="6">
    <location>
        <begin position="75"/>
        <end position="211"/>
    </location>
</feature>
<protein>
    <submittedName>
        <fullName evidence="7">RiPP maturation radical SAM C-methyltransferase</fullName>
    </submittedName>
</protein>